<evidence type="ECO:0000313" key="9">
    <source>
        <dbReference type="Proteomes" id="UP001396898"/>
    </source>
</evidence>
<keyword evidence="9" id="KW-1185">Reference proteome</keyword>
<protein>
    <submittedName>
        <fullName evidence="8">Glycosyltransferase family 2 protein</fullName>
    </submittedName>
</protein>
<dbReference type="Proteomes" id="UP001396898">
    <property type="component" value="Unassembled WGS sequence"/>
</dbReference>
<evidence type="ECO:0000313" key="8">
    <source>
        <dbReference type="EMBL" id="KAK8036448.1"/>
    </source>
</evidence>
<dbReference type="Gene3D" id="3.90.550.10">
    <property type="entry name" value="Spore Coat Polysaccharide Biosynthesis Protein SpsA, Chain A"/>
    <property type="match status" value="1"/>
</dbReference>
<evidence type="ECO:0000256" key="3">
    <source>
        <dbReference type="ARBA" id="ARBA00022679"/>
    </source>
</evidence>
<comment type="subcellular location">
    <subcellularLocation>
        <location evidence="1">Membrane</location>
    </subcellularLocation>
</comment>
<organism evidence="8 9">
    <name type="scientific">Apiospora marii</name>
    <dbReference type="NCBI Taxonomy" id="335849"/>
    <lineage>
        <taxon>Eukaryota</taxon>
        <taxon>Fungi</taxon>
        <taxon>Dikarya</taxon>
        <taxon>Ascomycota</taxon>
        <taxon>Pezizomycotina</taxon>
        <taxon>Sordariomycetes</taxon>
        <taxon>Xylariomycetidae</taxon>
        <taxon>Amphisphaeriales</taxon>
        <taxon>Apiosporaceae</taxon>
        <taxon>Apiospora</taxon>
    </lineage>
</organism>
<evidence type="ECO:0000256" key="2">
    <source>
        <dbReference type="ARBA" id="ARBA00022676"/>
    </source>
</evidence>
<keyword evidence="2" id="KW-0328">Glycosyltransferase</keyword>
<evidence type="ECO:0000256" key="5">
    <source>
        <dbReference type="ARBA" id="ARBA00022989"/>
    </source>
</evidence>
<keyword evidence="6" id="KW-0472">Membrane</keyword>
<evidence type="ECO:0000256" key="4">
    <source>
        <dbReference type="ARBA" id="ARBA00022692"/>
    </source>
</evidence>
<evidence type="ECO:0000256" key="1">
    <source>
        <dbReference type="ARBA" id="ARBA00004370"/>
    </source>
</evidence>
<dbReference type="InterPro" id="IPR052427">
    <property type="entry name" value="Glycosyltrans_GT2/GT47"/>
</dbReference>
<keyword evidence="5" id="KW-1133">Transmembrane helix</keyword>
<dbReference type="SUPFAM" id="SSF53448">
    <property type="entry name" value="Nucleotide-diphospho-sugar transferases"/>
    <property type="match status" value="1"/>
</dbReference>
<proteinExistence type="predicted"/>
<sequence>MTSVIAPTVLAAFWAWGRIDKLISLDALECYRSARVLENPTYKTSDISVVVPTKDTPAMFKDCLRLWALNKPKEIIISTVYDQAEAIRQLIAEDETLAQIREKYDVVIKVVYVPEGGRRVQLVKGYQHATGRLIATVDDSIQWPANYLRDMAACFEDPTVGAAGPMIDLYVPEDRRNAESLSPWDVLAMRMAYNRNPTQKIPYAKSRWCFILAGTTCLIRPEIVQDPTYVDAFLNDFWRGQHRLDVGDDTFTSRWLQRHGWTIAIQDTPSTTVLRTSRVETRAYFRQIMRWERSSVQHFLRTLMEVPQIWQDGYVARKTLERVFRPVLSTVHIAAWVVTALYWPRFALFLGGYYVLESLSSFEAFFRKYPYMLKYWYAAVAADYIYILQDYWAWATLNNTSWEARTLAPLEVTTKGDHDETDGSAE</sequence>
<dbReference type="PANTHER" id="PTHR47844">
    <property type="entry name" value="SYNTHASE CPS1, PUTATIVE (AFU_ORTHOLOGUE AFUA_7G02500)-RELATED"/>
    <property type="match status" value="1"/>
</dbReference>
<keyword evidence="4" id="KW-0812">Transmembrane</keyword>
<name>A0ABR1SQ35_9PEZI</name>
<dbReference type="Pfam" id="PF13641">
    <property type="entry name" value="Glyco_tranf_2_3"/>
    <property type="match status" value="1"/>
</dbReference>
<evidence type="ECO:0000256" key="7">
    <source>
        <dbReference type="ARBA" id="ARBA00023180"/>
    </source>
</evidence>
<dbReference type="PANTHER" id="PTHR47844:SF1">
    <property type="entry name" value="EXOSTOSIN-LIKE 2"/>
    <property type="match status" value="1"/>
</dbReference>
<dbReference type="EMBL" id="JAQQWI010000004">
    <property type="protein sequence ID" value="KAK8036448.1"/>
    <property type="molecule type" value="Genomic_DNA"/>
</dbReference>
<keyword evidence="7" id="KW-0325">Glycoprotein</keyword>
<evidence type="ECO:0000256" key="6">
    <source>
        <dbReference type="ARBA" id="ARBA00023136"/>
    </source>
</evidence>
<comment type="caution">
    <text evidence="8">The sequence shown here is derived from an EMBL/GenBank/DDBJ whole genome shotgun (WGS) entry which is preliminary data.</text>
</comment>
<gene>
    <name evidence="8" type="ORF">PG991_001585</name>
</gene>
<dbReference type="InterPro" id="IPR029044">
    <property type="entry name" value="Nucleotide-diphossugar_trans"/>
</dbReference>
<keyword evidence="3" id="KW-0808">Transferase</keyword>
<reference evidence="8 9" key="1">
    <citation type="submission" date="2023-01" db="EMBL/GenBank/DDBJ databases">
        <title>Analysis of 21 Apiospora genomes using comparative genomics revels a genus with tremendous synthesis potential of carbohydrate active enzymes and secondary metabolites.</title>
        <authorList>
            <person name="Sorensen T."/>
        </authorList>
    </citation>
    <scope>NUCLEOTIDE SEQUENCE [LARGE SCALE GENOMIC DNA]</scope>
    <source>
        <strain evidence="8 9">CBS 20057</strain>
    </source>
</reference>
<accession>A0ABR1SQ35</accession>